<dbReference type="AlphaFoldDB" id="A0A6C0K3I1"/>
<evidence type="ECO:0008006" key="4">
    <source>
        <dbReference type="Google" id="ProtNLM"/>
    </source>
</evidence>
<keyword evidence="2" id="KW-1133">Transmembrane helix</keyword>
<organism evidence="3">
    <name type="scientific">viral metagenome</name>
    <dbReference type="NCBI Taxonomy" id="1070528"/>
    <lineage>
        <taxon>unclassified sequences</taxon>
        <taxon>metagenomes</taxon>
        <taxon>organismal metagenomes</taxon>
    </lineage>
</organism>
<protein>
    <recommendedName>
        <fullName evidence="4">PI-PLC Y-box domain-containing protein</fullName>
    </recommendedName>
</protein>
<name>A0A6C0K3I1_9ZZZZ</name>
<proteinExistence type="predicted"/>
<evidence type="ECO:0000256" key="1">
    <source>
        <dbReference type="SAM" id="MobiDB-lite"/>
    </source>
</evidence>
<feature type="region of interest" description="Disordered" evidence="1">
    <location>
        <begin position="407"/>
        <end position="438"/>
    </location>
</feature>
<accession>A0A6C0K3I1</accession>
<feature type="compositionally biased region" description="Polar residues" evidence="1">
    <location>
        <begin position="409"/>
        <end position="422"/>
    </location>
</feature>
<reference evidence="3" key="1">
    <citation type="journal article" date="2020" name="Nature">
        <title>Giant virus diversity and host interactions through global metagenomics.</title>
        <authorList>
            <person name="Schulz F."/>
            <person name="Roux S."/>
            <person name="Paez-Espino D."/>
            <person name="Jungbluth S."/>
            <person name="Walsh D.A."/>
            <person name="Denef V.J."/>
            <person name="McMahon K.D."/>
            <person name="Konstantinidis K.T."/>
            <person name="Eloe-Fadrosh E.A."/>
            <person name="Kyrpides N.C."/>
            <person name="Woyke T."/>
        </authorList>
    </citation>
    <scope>NUCLEOTIDE SEQUENCE</scope>
    <source>
        <strain evidence="3">GVMAG-S-1101165-84</strain>
    </source>
</reference>
<evidence type="ECO:0000313" key="3">
    <source>
        <dbReference type="EMBL" id="QHU11257.1"/>
    </source>
</evidence>
<evidence type="ECO:0000256" key="2">
    <source>
        <dbReference type="SAM" id="Phobius"/>
    </source>
</evidence>
<dbReference type="EMBL" id="MN740780">
    <property type="protein sequence ID" value="QHU11257.1"/>
    <property type="molecule type" value="Genomic_DNA"/>
</dbReference>
<keyword evidence="2" id="KW-0812">Transmembrane</keyword>
<keyword evidence="2" id="KW-0472">Membrane</keyword>
<sequence>MTFLYWIGFLVALIGIVTIVYVSDKRLQEGFAESSQTDVASLAQTRMASRADFHDAIASLSEENHMPINEQCLVNFYTLGCRFTGYLGPFDGGKFDMNVAIPAALQMGCRTFVFEIDYYDEKCDKDTDGGYNPRLVVANAKGIVMSKSGSDDCMIASKSNILDASNKIAEYAFSGSVQNSNDPILIVLYLLREPPPDNTQSMDAIRITYYKKIALGLAPLLRYDVSTTRSGNYYRQRQESKLLTNNIGDYERKVLFFSNAQTEVFRSADPPVDTKLDLDYIVNLRLVAEQTALGCTLAAGKQKSSETTYGRLETVEDYMSIPDDNISDIQTKTNSTWTICMSNDPSAIVPKKSVDHLQPIVMPGPEAPPPIGVHCIPIQIWSKDYDYMFEKDRFGIHSFVPKPPPLRFTTPSIQVPGTTPKTQDSKQGKLASPTPSYV</sequence>
<feature type="transmembrane region" description="Helical" evidence="2">
    <location>
        <begin position="6"/>
        <end position="23"/>
    </location>
</feature>